<dbReference type="EMBL" id="GDQN01006801">
    <property type="protein sequence ID" value="JAT84253.1"/>
    <property type="molecule type" value="Transcribed_RNA"/>
</dbReference>
<name>A0A1E1WB96_PECGO</name>
<accession>A0A1E1WB96</accession>
<reference evidence="1" key="1">
    <citation type="submission" date="2015-09" db="EMBL/GenBank/DDBJ databases">
        <title>De novo assembly of Pectinophora gossypiella (Pink Bollworm) gut transcriptome.</title>
        <authorList>
            <person name="Tassone E.E."/>
        </authorList>
    </citation>
    <scope>NUCLEOTIDE SEQUENCE</scope>
</reference>
<feature type="non-terminal residue" evidence="1">
    <location>
        <position position="161"/>
    </location>
</feature>
<dbReference type="AlphaFoldDB" id="A0A1E1WB96"/>
<gene>
    <name evidence="1" type="ORF">g.17992</name>
</gene>
<evidence type="ECO:0000313" key="1">
    <source>
        <dbReference type="EMBL" id="JAT84253.1"/>
    </source>
</evidence>
<protein>
    <submittedName>
        <fullName evidence="1">Uncharacterized protein</fullName>
    </submittedName>
</protein>
<organism evidence="1">
    <name type="scientific">Pectinophora gossypiella</name>
    <name type="common">Cotton pink bollworm</name>
    <name type="synonym">Depressaria gossypiella</name>
    <dbReference type="NCBI Taxonomy" id="13191"/>
    <lineage>
        <taxon>Eukaryota</taxon>
        <taxon>Metazoa</taxon>
        <taxon>Ecdysozoa</taxon>
        <taxon>Arthropoda</taxon>
        <taxon>Hexapoda</taxon>
        <taxon>Insecta</taxon>
        <taxon>Pterygota</taxon>
        <taxon>Neoptera</taxon>
        <taxon>Endopterygota</taxon>
        <taxon>Lepidoptera</taxon>
        <taxon>Glossata</taxon>
        <taxon>Ditrysia</taxon>
        <taxon>Gelechioidea</taxon>
        <taxon>Gelechiidae</taxon>
        <taxon>Apatetrinae</taxon>
        <taxon>Pectinophora</taxon>
    </lineage>
</organism>
<sequence length="161" mass="18461">MMSEPKVIINEFLTFVQNKIDILDELSIVQICASNFSISEISDGKAIAFDSISSNGRIIARKGEDKAKKDIKDVIKLLKESEPSTQPYFVAKDLNRLPPVSFDHVDVTRLLKDLTILKSEMNIIKTTIKEQSDRYNECIERVNNTRRRVSRRPSYRESPSQ</sequence>
<proteinExistence type="predicted"/>
<dbReference type="OrthoDB" id="7323539at2759"/>